<name>A0A9D4YQA7_PEA</name>
<keyword evidence="2" id="KW-1185">Reference proteome</keyword>
<organism evidence="1 2">
    <name type="scientific">Pisum sativum</name>
    <name type="common">Garden pea</name>
    <name type="synonym">Lathyrus oleraceus</name>
    <dbReference type="NCBI Taxonomy" id="3888"/>
    <lineage>
        <taxon>Eukaryota</taxon>
        <taxon>Viridiplantae</taxon>
        <taxon>Streptophyta</taxon>
        <taxon>Embryophyta</taxon>
        <taxon>Tracheophyta</taxon>
        <taxon>Spermatophyta</taxon>
        <taxon>Magnoliopsida</taxon>
        <taxon>eudicotyledons</taxon>
        <taxon>Gunneridae</taxon>
        <taxon>Pentapetalae</taxon>
        <taxon>rosids</taxon>
        <taxon>fabids</taxon>
        <taxon>Fabales</taxon>
        <taxon>Fabaceae</taxon>
        <taxon>Papilionoideae</taxon>
        <taxon>50 kb inversion clade</taxon>
        <taxon>NPAAA clade</taxon>
        <taxon>Hologalegina</taxon>
        <taxon>IRL clade</taxon>
        <taxon>Fabeae</taxon>
        <taxon>Lathyrus</taxon>
    </lineage>
</organism>
<dbReference type="Proteomes" id="UP001058974">
    <property type="component" value="Chromosome 1"/>
</dbReference>
<gene>
    <name evidence="1" type="ORF">KIW84_011242</name>
</gene>
<comment type="caution">
    <text evidence="1">The sequence shown here is derived from an EMBL/GenBank/DDBJ whole genome shotgun (WGS) entry which is preliminary data.</text>
</comment>
<dbReference type="Gramene" id="Psat01G0124200-T1">
    <property type="protein sequence ID" value="KAI5442096.1"/>
    <property type="gene ID" value="KIW84_011242"/>
</dbReference>
<protein>
    <recommendedName>
        <fullName evidence="3">Aminotransferase-like plant mobile domain-containing protein</fullName>
    </recommendedName>
</protein>
<reference evidence="1 2" key="1">
    <citation type="journal article" date="2022" name="Nat. Genet.">
        <title>Improved pea reference genome and pan-genome highlight genomic features and evolutionary characteristics.</title>
        <authorList>
            <person name="Yang T."/>
            <person name="Liu R."/>
            <person name="Luo Y."/>
            <person name="Hu S."/>
            <person name="Wang D."/>
            <person name="Wang C."/>
            <person name="Pandey M.K."/>
            <person name="Ge S."/>
            <person name="Xu Q."/>
            <person name="Li N."/>
            <person name="Li G."/>
            <person name="Huang Y."/>
            <person name="Saxena R.K."/>
            <person name="Ji Y."/>
            <person name="Li M."/>
            <person name="Yan X."/>
            <person name="He Y."/>
            <person name="Liu Y."/>
            <person name="Wang X."/>
            <person name="Xiang C."/>
            <person name="Varshney R.K."/>
            <person name="Ding H."/>
            <person name="Gao S."/>
            <person name="Zong X."/>
        </authorList>
    </citation>
    <scope>NUCLEOTIDE SEQUENCE [LARGE SCALE GENOMIC DNA]</scope>
    <source>
        <strain evidence="1 2">cv. Zhongwan 6</strain>
    </source>
</reference>
<evidence type="ECO:0008006" key="3">
    <source>
        <dbReference type="Google" id="ProtNLM"/>
    </source>
</evidence>
<dbReference type="AlphaFoldDB" id="A0A9D4YQA7"/>
<accession>A0A9D4YQA7</accession>
<evidence type="ECO:0000313" key="2">
    <source>
        <dbReference type="Proteomes" id="UP001058974"/>
    </source>
</evidence>
<evidence type="ECO:0000313" key="1">
    <source>
        <dbReference type="EMBL" id="KAI5442096.1"/>
    </source>
</evidence>
<proteinExistence type="predicted"/>
<sequence length="363" mass="40428">MLTPTLFDLAAIVGLRPIRENYEPSRPTQINPGFNFSDGGFGIFITDHSDSIRDVDAYEHIMFLTYWLNLYVFFPRGDQILKMFVPLATQLHEHHMIFISKLILCGLYESLGTSSSNIIDRSYLNSLLIGGLVWLLQLWLNATFVPPCTNTPSNMIWVLKVLDLPILPLMMTRQCCRRCLRKVVLPENPGHLKGDVVVRVMIESVLTFDAKDAVEVEDTPLKMRRRSGTNYTPDLGPASSSLNLDDKEISLDILASPTLEDRKGHALSTPNPSPPPGILENMVSRTTAHATTSSPSLLGAVNNDLSVLAELRELMFKLGRPEIPAAISAFSLDLEILLDQSDLVTRLKRPSTILVEEKYGALS</sequence>
<dbReference type="EMBL" id="JAMSHJ010000001">
    <property type="protein sequence ID" value="KAI5442096.1"/>
    <property type="molecule type" value="Genomic_DNA"/>
</dbReference>